<dbReference type="PIRSF" id="PIRSF000164">
    <property type="entry name" value="DHO_oxidase"/>
    <property type="match status" value="1"/>
</dbReference>
<reference evidence="14 15" key="1">
    <citation type="submission" date="2018-05" db="EMBL/GenBank/DDBJ databases">
        <title>Lactobacillus sanfranciscensis Ah4 draft denome sequence.</title>
        <authorList>
            <person name="Zhang G."/>
        </authorList>
    </citation>
    <scope>NUCLEOTIDE SEQUENCE [LARGE SCALE GENOMIC DNA]</scope>
    <source>
        <strain evidence="14 15">Ah4</strain>
    </source>
</reference>
<keyword evidence="12" id="KW-0560">Oxidoreductase</keyword>
<dbReference type="InterPro" id="IPR023359">
    <property type="entry name" value="Dihydro_DH_chainA_dom2"/>
</dbReference>
<dbReference type="PANTHER" id="PTHR48109">
    <property type="entry name" value="DIHYDROOROTATE DEHYDROGENASE (QUINONE), MITOCHONDRIAL-RELATED"/>
    <property type="match status" value="1"/>
</dbReference>
<feature type="domain" description="Dihydroorotate dehydrogenase catalytic" evidence="13">
    <location>
        <begin position="7"/>
        <end position="293"/>
    </location>
</feature>
<dbReference type="CDD" id="cd04741">
    <property type="entry name" value="DHOD_1A_like"/>
    <property type="match status" value="1"/>
</dbReference>
<dbReference type="GO" id="GO:0006207">
    <property type="term" value="P:'de novo' pyrimidine nucleobase biosynthetic process"/>
    <property type="evidence" value="ECO:0007669"/>
    <property type="project" value="InterPro"/>
</dbReference>
<evidence type="ECO:0000256" key="4">
    <source>
        <dbReference type="ARBA" id="ARBA00004725"/>
    </source>
</evidence>
<name>A0A5C4TLR2_FRUSA</name>
<dbReference type="InterPro" id="IPR013785">
    <property type="entry name" value="Aldolase_TIM"/>
</dbReference>
<evidence type="ECO:0000256" key="10">
    <source>
        <dbReference type="ARBA" id="ARBA00022643"/>
    </source>
</evidence>
<evidence type="ECO:0000256" key="7">
    <source>
        <dbReference type="ARBA" id="ARBA00011911"/>
    </source>
</evidence>
<keyword evidence="8" id="KW-0963">Cytoplasm</keyword>
<comment type="subunit">
    <text evidence="6">Homodimer.</text>
</comment>
<comment type="pathway">
    <text evidence="4">Pyrimidine metabolism; UMP biosynthesis via de novo pathway.</text>
</comment>
<dbReference type="SUPFAM" id="SSF51395">
    <property type="entry name" value="FMN-linked oxidoreductases"/>
    <property type="match status" value="1"/>
</dbReference>
<dbReference type="InterPro" id="IPR001295">
    <property type="entry name" value="Dihydroorotate_DH_CS"/>
</dbReference>
<keyword evidence="9" id="KW-0285">Flavoprotein</keyword>
<evidence type="ECO:0000256" key="11">
    <source>
        <dbReference type="ARBA" id="ARBA00022975"/>
    </source>
</evidence>
<comment type="caution">
    <text evidence="14">The sequence shown here is derived from an EMBL/GenBank/DDBJ whole genome shotgun (WGS) entry which is preliminary data.</text>
</comment>
<dbReference type="PROSITE" id="PS00912">
    <property type="entry name" value="DHODEHASE_2"/>
    <property type="match status" value="1"/>
</dbReference>
<dbReference type="FunFam" id="3.20.20.70:FF:000027">
    <property type="entry name" value="Dihydropyrimidine dehydrogenase [NADP(+)]"/>
    <property type="match status" value="1"/>
</dbReference>
<dbReference type="InterPro" id="IPR012135">
    <property type="entry name" value="Dihydroorotate_DH_1_2"/>
</dbReference>
<dbReference type="RefSeq" id="WP_139562422.1">
    <property type="nucleotide sequence ID" value="NZ_JARBEV010000002.1"/>
</dbReference>
<dbReference type="UniPathway" id="UPA00070"/>
<dbReference type="PROSITE" id="PS00911">
    <property type="entry name" value="DHODEHASE_1"/>
    <property type="match status" value="1"/>
</dbReference>
<organism evidence="14 15">
    <name type="scientific">Fructilactobacillus sanfranciscensis</name>
    <name type="common">Lactobacillus sanfranciscensis</name>
    <dbReference type="NCBI Taxonomy" id="1625"/>
    <lineage>
        <taxon>Bacteria</taxon>
        <taxon>Bacillati</taxon>
        <taxon>Bacillota</taxon>
        <taxon>Bacilli</taxon>
        <taxon>Lactobacillales</taxon>
        <taxon>Lactobacillaceae</taxon>
        <taxon>Fructilactobacillus</taxon>
    </lineage>
</organism>
<dbReference type="GO" id="GO:0005737">
    <property type="term" value="C:cytoplasm"/>
    <property type="evidence" value="ECO:0007669"/>
    <property type="project" value="UniProtKB-SubCell"/>
</dbReference>
<evidence type="ECO:0000313" key="14">
    <source>
        <dbReference type="EMBL" id="TNK90962.1"/>
    </source>
</evidence>
<gene>
    <name evidence="14" type="ORF">DID87_01055</name>
</gene>
<dbReference type="InterPro" id="IPR033886">
    <property type="entry name" value="DHOD_1A"/>
</dbReference>
<comment type="cofactor">
    <cofactor evidence="2">
        <name>FMN</name>
        <dbReference type="ChEBI" id="CHEBI:58210"/>
    </cofactor>
</comment>
<evidence type="ECO:0000256" key="2">
    <source>
        <dbReference type="ARBA" id="ARBA00001917"/>
    </source>
</evidence>
<evidence type="ECO:0000313" key="15">
    <source>
        <dbReference type="Proteomes" id="UP000313312"/>
    </source>
</evidence>
<evidence type="ECO:0000259" key="13">
    <source>
        <dbReference type="Pfam" id="PF01180"/>
    </source>
</evidence>
<sequence>MTDISIAATIGNEKYEHPFINAAGVYDETAAQMNEILDSQAGGVTTKSATLVSRPGNPLPRYFNTELGSINSMGLPNQGLDYYLNYIEETNTDKPIDLSISETSMADNLKALKKVQSSNFNGLTELNLSCPNVIGKPQVGYDYDAIEDTLAAVFEFFTKPLGLKLPPYFDLQQYDAVASILNKYPLTYINAINSVGNGLVVDAETESVVIKPKGGFGGIGGTYIKPVALANVRAFRQRLNPEIKIIGTGGVSTGKDAFELILCGADIVEVGTILAKEGPAVFERLDTELKAIMEAKGYQKLSDFRGKLKEYQE</sequence>
<proteinExistence type="inferred from homology"/>
<evidence type="ECO:0000256" key="3">
    <source>
        <dbReference type="ARBA" id="ARBA00004496"/>
    </source>
</evidence>
<comment type="similarity">
    <text evidence="5">Belongs to the dihydroorotate dehydrogenase family. Type 1 subfamily.</text>
</comment>
<dbReference type="Pfam" id="PF01180">
    <property type="entry name" value="DHO_dh"/>
    <property type="match status" value="1"/>
</dbReference>
<protein>
    <recommendedName>
        <fullName evidence="7">dihydroorotate oxidase (fumarate)</fullName>
        <ecNumber evidence="7">1.3.98.1</ecNumber>
    </recommendedName>
</protein>
<evidence type="ECO:0000256" key="6">
    <source>
        <dbReference type="ARBA" id="ARBA00011738"/>
    </source>
</evidence>
<dbReference type="EMBL" id="QFCR01000002">
    <property type="protein sequence ID" value="TNK90962.1"/>
    <property type="molecule type" value="Genomic_DNA"/>
</dbReference>
<dbReference type="NCBIfam" id="NF002702">
    <property type="entry name" value="PRK02506.1"/>
    <property type="match status" value="1"/>
</dbReference>
<dbReference type="GO" id="GO:1990663">
    <property type="term" value="F:dihydroorotate dehydrogenase (fumarate) activity"/>
    <property type="evidence" value="ECO:0007669"/>
    <property type="project" value="UniProtKB-EC"/>
</dbReference>
<keyword evidence="11" id="KW-0665">Pyrimidine biosynthesis</keyword>
<evidence type="ECO:0000256" key="5">
    <source>
        <dbReference type="ARBA" id="ARBA00008008"/>
    </source>
</evidence>
<evidence type="ECO:0000256" key="1">
    <source>
        <dbReference type="ARBA" id="ARBA00001694"/>
    </source>
</evidence>
<dbReference type="PANTHER" id="PTHR48109:SF1">
    <property type="entry name" value="DIHYDROOROTATE DEHYDROGENASE (FUMARATE)"/>
    <property type="match status" value="1"/>
</dbReference>
<comment type="subcellular location">
    <subcellularLocation>
        <location evidence="3">Cytoplasm</location>
    </subcellularLocation>
</comment>
<dbReference type="EC" id="1.3.98.1" evidence="7"/>
<dbReference type="InterPro" id="IPR005720">
    <property type="entry name" value="Dihydroorotate_DH_cat"/>
</dbReference>
<evidence type="ECO:0000256" key="12">
    <source>
        <dbReference type="ARBA" id="ARBA00023002"/>
    </source>
</evidence>
<evidence type="ECO:0000256" key="9">
    <source>
        <dbReference type="ARBA" id="ARBA00022630"/>
    </source>
</evidence>
<accession>A0A5C4TLR2</accession>
<dbReference type="GO" id="GO:0044205">
    <property type="term" value="P:'de novo' UMP biosynthetic process"/>
    <property type="evidence" value="ECO:0007669"/>
    <property type="project" value="UniProtKB-UniPathway"/>
</dbReference>
<dbReference type="Gene3D" id="2.30.26.10">
    <property type="entry name" value="Dihydroorotate Dehydrogenase A, chain A, domain 2"/>
    <property type="match status" value="1"/>
</dbReference>
<evidence type="ECO:0000256" key="8">
    <source>
        <dbReference type="ARBA" id="ARBA00022490"/>
    </source>
</evidence>
<dbReference type="AlphaFoldDB" id="A0A5C4TLR2"/>
<keyword evidence="10" id="KW-0288">FMN</keyword>
<dbReference type="InterPro" id="IPR050074">
    <property type="entry name" value="DHO_dehydrogenase"/>
</dbReference>
<dbReference type="Proteomes" id="UP000313312">
    <property type="component" value="Unassembled WGS sequence"/>
</dbReference>
<comment type="catalytic activity">
    <reaction evidence="1">
        <text>(S)-dihydroorotate + fumarate = orotate + succinate</text>
        <dbReference type="Rhea" id="RHEA:30059"/>
        <dbReference type="ChEBI" id="CHEBI:29806"/>
        <dbReference type="ChEBI" id="CHEBI:30031"/>
        <dbReference type="ChEBI" id="CHEBI:30839"/>
        <dbReference type="ChEBI" id="CHEBI:30864"/>
        <dbReference type="EC" id="1.3.98.1"/>
    </reaction>
</comment>
<dbReference type="Gene3D" id="3.20.20.70">
    <property type="entry name" value="Aldolase class I"/>
    <property type="match status" value="1"/>
</dbReference>